<sequence length="129" mass="14306">MSAAAETAERPVVKSSTAHAGGVSALRLGWYDLEEMNEEFAFVVIGKGPMIVWRRPGAEPDEEVRLISIDAFKALSQNARHPFKDEKGKDRSISYADKWLMDSGRRDYAGLEFFPSPDGAKGRDGFLNL</sequence>
<gene>
    <name evidence="1" type="ORF">D3218_10760</name>
</gene>
<dbReference type="EMBL" id="QYRN01000005">
    <property type="protein sequence ID" value="RIY00875.1"/>
    <property type="molecule type" value="Genomic_DNA"/>
</dbReference>
<name>A0A3A1WT22_9HYPH</name>
<dbReference type="RefSeq" id="WP_119540077.1">
    <property type="nucleotide sequence ID" value="NZ_QYRN01000005.1"/>
</dbReference>
<protein>
    <submittedName>
        <fullName evidence="1">Uncharacterized protein</fullName>
    </submittedName>
</protein>
<evidence type="ECO:0000313" key="1">
    <source>
        <dbReference type="EMBL" id="RIY00875.1"/>
    </source>
</evidence>
<reference evidence="2" key="1">
    <citation type="submission" date="2018-09" db="EMBL/GenBank/DDBJ databases">
        <authorList>
            <person name="Tuo L."/>
        </authorList>
    </citation>
    <scope>NUCLEOTIDE SEQUENCE [LARGE SCALE GENOMIC DNA]</scope>
    <source>
        <strain evidence="2">M2BS4Y-1</strain>
    </source>
</reference>
<comment type="caution">
    <text evidence="1">The sequence shown here is derived from an EMBL/GenBank/DDBJ whole genome shotgun (WGS) entry which is preliminary data.</text>
</comment>
<proteinExistence type="predicted"/>
<accession>A0A3A1WT22</accession>
<keyword evidence="2" id="KW-1185">Reference proteome</keyword>
<dbReference type="AlphaFoldDB" id="A0A3A1WT22"/>
<evidence type="ECO:0000313" key="2">
    <source>
        <dbReference type="Proteomes" id="UP000265750"/>
    </source>
</evidence>
<dbReference type="Proteomes" id="UP000265750">
    <property type="component" value="Unassembled WGS sequence"/>
</dbReference>
<organism evidence="1 2">
    <name type="scientific">Aureimonas flava</name>
    <dbReference type="NCBI Taxonomy" id="2320271"/>
    <lineage>
        <taxon>Bacteria</taxon>
        <taxon>Pseudomonadati</taxon>
        <taxon>Pseudomonadota</taxon>
        <taxon>Alphaproteobacteria</taxon>
        <taxon>Hyphomicrobiales</taxon>
        <taxon>Aurantimonadaceae</taxon>
        <taxon>Aureimonas</taxon>
    </lineage>
</organism>